<evidence type="ECO:0000259" key="14">
    <source>
        <dbReference type="Pfam" id="PF00330"/>
    </source>
</evidence>
<keyword evidence="12 13" id="KW-0100">Branched-chain amino acid biosynthesis</keyword>
<feature type="binding site" evidence="13">
    <location>
        <position position="347"/>
    </location>
    <ligand>
        <name>[4Fe-4S] cluster</name>
        <dbReference type="ChEBI" id="CHEBI:49883"/>
    </ligand>
</feature>
<comment type="function">
    <text evidence="2 13">Catalyzes the isomerization between 2-isopropylmalate and 3-isopropylmalate, via the formation of 2-isopropylmaleate.</text>
</comment>
<comment type="caution">
    <text evidence="15">The sequence shown here is derived from an EMBL/GenBank/DDBJ whole genome shotgun (WGS) entry which is preliminary data.</text>
</comment>
<evidence type="ECO:0000256" key="4">
    <source>
        <dbReference type="ARBA" id="ARBA00011271"/>
    </source>
</evidence>
<dbReference type="NCBIfam" id="NF009116">
    <property type="entry name" value="PRK12466.1"/>
    <property type="match status" value="1"/>
</dbReference>
<evidence type="ECO:0000256" key="12">
    <source>
        <dbReference type="ARBA" id="ARBA00023304"/>
    </source>
</evidence>
<keyword evidence="5 13" id="KW-0432">Leucine biosynthesis</keyword>
<evidence type="ECO:0000313" key="15">
    <source>
        <dbReference type="EMBL" id="HIX57853.1"/>
    </source>
</evidence>
<dbReference type="GO" id="GO:0009098">
    <property type="term" value="P:L-leucine biosynthetic process"/>
    <property type="evidence" value="ECO:0007669"/>
    <property type="project" value="UniProtKB-UniRule"/>
</dbReference>
<evidence type="ECO:0000256" key="11">
    <source>
        <dbReference type="ARBA" id="ARBA00023239"/>
    </source>
</evidence>
<dbReference type="NCBIfam" id="TIGR00170">
    <property type="entry name" value="leuC"/>
    <property type="match status" value="1"/>
</dbReference>
<dbReference type="PRINTS" id="PR00415">
    <property type="entry name" value="ACONITASE"/>
</dbReference>
<dbReference type="AlphaFoldDB" id="A0A9D1WFA8"/>
<dbReference type="EMBL" id="DXEV01000206">
    <property type="protein sequence ID" value="HIX57853.1"/>
    <property type="molecule type" value="Genomic_DNA"/>
</dbReference>
<dbReference type="InterPro" id="IPR036008">
    <property type="entry name" value="Aconitase_4Fe-4S_dom"/>
</dbReference>
<dbReference type="InterPro" id="IPR018136">
    <property type="entry name" value="Aconitase_4Fe-4S_BS"/>
</dbReference>
<dbReference type="HAMAP" id="MF_01026">
    <property type="entry name" value="LeuC_type1"/>
    <property type="match status" value="1"/>
</dbReference>
<feature type="binding site" evidence="13">
    <location>
        <position position="410"/>
    </location>
    <ligand>
        <name>[4Fe-4S] cluster</name>
        <dbReference type="ChEBI" id="CHEBI:49883"/>
    </ligand>
</feature>
<evidence type="ECO:0000256" key="13">
    <source>
        <dbReference type="HAMAP-Rule" id="MF_01026"/>
    </source>
</evidence>
<comment type="subunit">
    <text evidence="4 13">Heterodimer of LeuC and LeuD.</text>
</comment>
<evidence type="ECO:0000256" key="2">
    <source>
        <dbReference type="ARBA" id="ARBA00002695"/>
    </source>
</evidence>
<dbReference type="SUPFAM" id="SSF53732">
    <property type="entry name" value="Aconitase iron-sulfur domain"/>
    <property type="match status" value="1"/>
</dbReference>
<evidence type="ECO:0000256" key="3">
    <source>
        <dbReference type="ARBA" id="ARBA00004729"/>
    </source>
</evidence>
<comment type="cofactor">
    <cofactor evidence="13">
        <name>[4Fe-4S] cluster</name>
        <dbReference type="ChEBI" id="CHEBI:49883"/>
    </cofactor>
    <text evidence="13">Binds 1 [4Fe-4S] cluster per subunit.</text>
</comment>
<evidence type="ECO:0000256" key="1">
    <source>
        <dbReference type="ARBA" id="ARBA00000491"/>
    </source>
</evidence>
<comment type="pathway">
    <text evidence="3 13">Amino-acid biosynthesis; L-leucine biosynthesis; L-leucine from 3-methyl-2-oxobutanoate: step 2/4.</text>
</comment>
<keyword evidence="10 13" id="KW-0411">Iron-sulfur</keyword>
<dbReference type="PROSITE" id="PS01244">
    <property type="entry name" value="ACONITASE_2"/>
    <property type="match status" value="1"/>
</dbReference>
<feature type="domain" description="Aconitase/3-isopropylmalate dehydratase large subunit alpha/beta/alpha" evidence="14">
    <location>
        <begin position="7"/>
        <end position="457"/>
    </location>
</feature>
<reference evidence="15" key="1">
    <citation type="journal article" date="2021" name="PeerJ">
        <title>Extensive microbial diversity within the chicken gut microbiome revealed by metagenomics and culture.</title>
        <authorList>
            <person name="Gilroy R."/>
            <person name="Ravi A."/>
            <person name="Getino M."/>
            <person name="Pursley I."/>
            <person name="Horton D.L."/>
            <person name="Alikhan N.F."/>
            <person name="Baker D."/>
            <person name="Gharbi K."/>
            <person name="Hall N."/>
            <person name="Watson M."/>
            <person name="Adriaenssens E.M."/>
            <person name="Foster-Nyarko E."/>
            <person name="Jarju S."/>
            <person name="Secka A."/>
            <person name="Antonio M."/>
            <person name="Oren A."/>
            <person name="Chaudhuri R.R."/>
            <person name="La Ragione R."/>
            <person name="Hildebrand F."/>
            <person name="Pallen M.J."/>
        </authorList>
    </citation>
    <scope>NUCLEOTIDE SEQUENCE</scope>
    <source>
        <strain evidence="15">USASDec5-558</strain>
    </source>
</reference>
<name>A0A9D1WFA8_9GAMM</name>
<comment type="catalytic activity">
    <reaction evidence="1 13">
        <text>(2R,3S)-3-isopropylmalate = (2S)-2-isopropylmalate</text>
        <dbReference type="Rhea" id="RHEA:32287"/>
        <dbReference type="ChEBI" id="CHEBI:1178"/>
        <dbReference type="ChEBI" id="CHEBI:35121"/>
        <dbReference type="EC" id="4.2.1.33"/>
    </reaction>
</comment>
<evidence type="ECO:0000313" key="16">
    <source>
        <dbReference type="Proteomes" id="UP000886829"/>
    </source>
</evidence>
<evidence type="ECO:0000256" key="10">
    <source>
        <dbReference type="ARBA" id="ARBA00023014"/>
    </source>
</evidence>
<evidence type="ECO:0000256" key="7">
    <source>
        <dbReference type="ARBA" id="ARBA00022605"/>
    </source>
</evidence>
<dbReference type="InterPro" id="IPR033941">
    <property type="entry name" value="IPMI_cat"/>
</dbReference>
<keyword evidence="8 13" id="KW-0479">Metal-binding</keyword>
<evidence type="ECO:0000256" key="9">
    <source>
        <dbReference type="ARBA" id="ARBA00023004"/>
    </source>
</evidence>
<protein>
    <recommendedName>
        <fullName evidence="13">3-isopropylmalate dehydratase large subunit</fullName>
        <ecNumber evidence="13">4.2.1.33</ecNumber>
    </recommendedName>
    <alternativeName>
        <fullName evidence="13">Alpha-IPM isomerase</fullName>
        <shortName evidence="13">IPMI</shortName>
    </alternativeName>
    <alternativeName>
        <fullName evidence="13">Isopropylmalate isomerase</fullName>
    </alternativeName>
</protein>
<dbReference type="GO" id="GO:0046872">
    <property type="term" value="F:metal ion binding"/>
    <property type="evidence" value="ECO:0007669"/>
    <property type="project" value="UniProtKB-KW"/>
</dbReference>
<dbReference type="InterPro" id="IPR050067">
    <property type="entry name" value="IPM_dehydratase_rel_enz"/>
</dbReference>
<reference evidence="15" key="2">
    <citation type="submission" date="2021-04" db="EMBL/GenBank/DDBJ databases">
        <authorList>
            <person name="Gilroy R."/>
        </authorList>
    </citation>
    <scope>NUCLEOTIDE SEQUENCE</scope>
    <source>
        <strain evidence="15">USASDec5-558</strain>
    </source>
</reference>
<dbReference type="Proteomes" id="UP000886829">
    <property type="component" value="Unassembled WGS sequence"/>
</dbReference>
<dbReference type="NCBIfam" id="NF004016">
    <property type="entry name" value="PRK05478.1"/>
    <property type="match status" value="1"/>
</dbReference>
<dbReference type="EC" id="4.2.1.33" evidence="13"/>
<accession>A0A9D1WFA8</accession>
<dbReference type="Gene3D" id="3.30.499.10">
    <property type="entry name" value="Aconitase, domain 3"/>
    <property type="match status" value="2"/>
</dbReference>
<dbReference type="InterPro" id="IPR004430">
    <property type="entry name" value="3-IsopropMal_deHydase_lsu"/>
</dbReference>
<dbReference type="InterPro" id="IPR001030">
    <property type="entry name" value="Acoase/IPM_deHydtase_lsu_aba"/>
</dbReference>
<organism evidence="15 16">
    <name type="scientific">Candidatus Anaerobiospirillum pullistercoris</name>
    <dbReference type="NCBI Taxonomy" id="2838452"/>
    <lineage>
        <taxon>Bacteria</taxon>
        <taxon>Pseudomonadati</taxon>
        <taxon>Pseudomonadota</taxon>
        <taxon>Gammaproteobacteria</taxon>
        <taxon>Aeromonadales</taxon>
        <taxon>Succinivibrionaceae</taxon>
        <taxon>Anaerobiospirillum</taxon>
    </lineage>
</organism>
<dbReference type="Pfam" id="PF00330">
    <property type="entry name" value="Aconitase"/>
    <property type="match status" value="1"/>
</dbReference>
<gene>
    <name evidence="13 15" type="primary">leuC</name>
    <name evidence="15" type="ORF">H9850_10350</name>
</gene>
<evidence type="ECO:0000256" key="5">
    <source>
        <dbReference type="ARBA" id="ARBA00022430"/>
    </source>
</evidence>
<evidence type="ECO:0000256" key="6">
    <source>
        <dbReference type="ARBA" id="ARBA00022485"/>
    </source>
</evidence>
<dbReference type="InterPro" id="IPR015931">
    <property type="entry name" value="Acnase/IPM_dHydase_lsu_aba_1/3"/>
</dbReference>
<sequence>MGKTLYEKVFDAHIVYQAEGEVPTLYIDRHLVHEVTSPQAFSGLEIAHRQMRRPDLTLATMDHDISTQESTIEACSPMAQDQIRTLMENTKKFGVKLFGLGDPNQGIVHIIGPQVGFTLPGTTLVCGDSHTATHGAFGALAFGIGTSEVEHVMATQTLKQGRLKTMKIYCHGKLRPGVYAKDLILYIIGKLTTAGGTNYAVEFCGPTIEHLSMEGRMTLSNMAIEFGAPVGMIAPDEITFEYIKGRLMAPKGEDFDKAVAYWKTLKSDEDAVFDKVVDIDAANIEPQITFGTNPGQVIGVSRTIPRADSIKDPVVKKSLVDALEYIGLSEGQKLVGARIDVAFIGSCTNGRIEDFRAAAEILKGRKIAPWVRALAVPGSVWVKEQAEREGLDKIFKEAGFEWRLPGCSMCLAMNDDKAAPGQRVASTSNRNFVGRQGKGARTHLMSPASAAACAIKGCLCDVRDFIEA</sequence>
<comment type="similarity">
    <text evidence="13">Belongs to the aconitase/IPM isomerase family. LeuC type 1 subfamily.</text>
</comment>
<keyword evidence="7 13" id="KW-0028">Amino-acid biosynthesis</keyword>
<dbReference type="GO" id="GO:0051539">
    <property type="term" value="F:4 iron, 4 sulfur cluster binding"/>
    <property type="evidence" value="ECO:0007669"/>
    <property type="project" value="UniProtKB-KW"/>
</dbReference>
<feature type="binding site" evidence="13">
    <location>
        <position position="407"/>
    </location>
    <ligand>
        <name>[4Fe-4S] cluster</name>
        <dbReference type="ChEBI" id="CHEBI:49883"/>
    </ligand>
</feature>
<dbReference type="CDD" id="cd01583">
    <property type="entry name" value="IPMI"/>
    <property type="match status" value="1"/>
</dbReference>
<keyword evidence="11 13" id="KW-0456">Lyase</keyword>
<keyword evidence="6 13" id="KW-0004">4Fe-4S</keyword>
<dbReference type="PANTHER" id="PTHR43822">
    <property type="entry name" value="HOMOACONITASE, MITOCHONDRIAL-RELATED"/>
    <property type="match status" value="1"/>
</dbReference>
<dbReference type="PANTHER" id="PTHR43822:SF9">
    <property type="entry name" value="3-ISOPROPYLMALATE DEHYDRATASE"/>
    <property type="match status" value="1"/>
</dbReference>
<dbReference type="GO" id="GO:0003861">
    <property type="term" value="F:3-isopropylmalate dehydratase activity"/>
    <property type="evidence" value="ECO:0007669"/>
    <property type="project" value="UniProtKB-UniRule"/>
</dbReference>
<evidence type="ECO:0000256" key="8">
    <source>
        <dbReference type="ARBA" id="ARBA00022723"/>
    </source>
</evidence>
<keyword evidence="9 13" id="KW-0408">Iron</keyword>
<dbReference type="FunFam" id="3.30.499.10:FF:000007">
    <property type="entry name" value="3-isopropylmalate dehydratase large subunit"/>
    <property type="match status" value="1"/>
</dbReference>
<proteinExistence type="inferred from homology"/>